<reference evidence="15" key="2">
    <citation type="submission" date="2018-12" db="EMBL/GenBank/DDBJ databases">
        <authorList>
            <consortium name="Pathogen Informatics"/>
        </authorList>
    </citation>
    <scope>NUCLEOTIDE SEQUENCE [LARGE SCALE GENOMIC DNA]</scope>
    <source>
        <strain evidence="15">NCTC10643</strain>
    </source>
</reference>
<dbReference type="PROSITE" id="PS01029">
    <property type="entry name" value="DEHYDROQUINASE_II"/>
    <property type="match status" value="1"/>
</dbReference>
<comment type="similarity">
    <text evidence="4 8">Belongs to the type-II 3-dehydroquinase family.</text>
</comment>
<dbReference type="NCBIfam" id="NF003806">
    <property type="entry name" value="PRK05395.1-3"/>
    <property type="match status" value="1"/>
</dbReference>
<organism evidence="14 17">
    <name type="scientific">Mannheimia haemolytica</name>
    <name type="common">Pasteurella haemolytica</name>
    <dbReference type="NCBI Taxonomy" id="75985"/>
    <lineage>
        <taxon>Bacteria</taxon>
        <taxon>Pseudomonadati</taxon>
        <taxon>Pseudomonadota</taxon>
        <taxon>Gammaproteobacteria</taxon>
        <taxon>Pasteurellales</taxon>
        <taxon>Pasteurellaceae</taxon>
        <taxon>Mannheimia</taxon>
    </lineage>
</organism>
<evidence type="ECO:0000256" key="3">
    <source>
        <dbReference type="ARBA" id="ARBA00004902"/>
    </source>
</evidence>
<dbReference type="GeneID" id="67370212"/>
<dbReference type="KEGG" id="mhaq:WC39_12780"/>
<evidence type="ECO:0000313" key="16">
    <source>
        <dbReference type="Proteomes" id="UP000254031"/>
    </source>
</evidence>
<accession>A0A249A2T5</accession>
<dbReference type="NCBIfam" id="NF003805">
    <property type="entry name" value="PRK05395.1-2"/>
    <property type="match status" value="1"/>
</dbReference>
<dbReference type="Proteomes" id="UP000254031">
    <property type="component" value="Unassembled WGS sequence"/>
</dbReference>
<evidence type="ECO:0000256" key="10">
    <source>
        <dbReference type="PIRSR" id="PIRSR001399-2"/>
    </source>
</evidence>
<dbReference type="GO" id="GO:0003855">
    <property type="term" value="F:3-dehydroquinate dehydratase activity"/>
    <property type="evidence" value="ECO:0007669"/>
    <property type="project" value="UniProtKB-UniRule"/>
</dbReference>
<dbReference type="UniPathway" id="UPA00053">
    <property type="reaction ID" value="UER00086"/>
</dbReference>
<comment type="pathway">
    <text evidence="3 8">Metabolic intermediate biosynthesis; chorismate biosynthesis; chorismate from D-erythrose 4-phosphate and phosphoenolpyruvate: step 3/7.</text>
</comment>
<evidence type="ECO:0000256" key="5">
    <source>
        <dbReference type="ARBA" id="ARBA00011193"/>
    </source>
</evidence>
<evidence type="ECO:0000313" key="17">
    <source>
        <dbReference type="Proteomes" id="UP000315164"/>
    </source>
</evidence>
<comment type="subunit">
    <text evidence="5 8">Homododecamer.</text>
</comment>
<dbReference type="SUPFAM" id="SSF52304">
    <property type="entry name" value="Type II 3-dehydroquinate dehydratase"/>
    <property type="match status" value="1"/>
</dbReference>
<dbReference type="EC" id="4.2.1.10" evidence="6 8"/>
<dbReference type="Proteomes" id="UP000315164">
    <property type="component" value="Unassembled WGS sequence"/>
</dbReference>
<dbReference type="NCBIfam" id="NF003804">
    <property type="entry name" value="PRK05395.1-1"/>
    <property type="match status" value="1"/>
</dbReference>
<dbReference type="NCBIfam" id="TIGR01088">
    <property type="entry name" value="aroQ"/>
    <property type="match status" value="1"/>
</dbReference>
<dbReference type="Proteomes" id="UP000271188">
    <property type="component" value="Chromosome"/>
</dbReference>
<evidence type="ECO:0000313" key="12">
    <source>
        <dbReference type="EMBL" id="STY66145.1"/>
    </source>
</evidence>
<dbReference type="EMBL" id="UGPL01000006">
    <property type="protein sequence ID" value="STY66145.1"/>
    <property type="molecule type" value="Genomic_DNA"/>
</dbReference>
<keyword evidence="8" id="KW-0057">Aromatic amino acid biosynthesis</keyword>
<dbReference type="InterPro" id="IPR018509">
    <property type="entry name" value="DHquinase_II_CS"/>
</dbReference>
<protein>
    <recommendedName>
        <fullName evidence="6 8">3-dehydroquinate dehydratase</fullName>
        <shortName evidence="8">3-dehydroquinase</shortName>
        <ecNumber evidence="6 8">4.2.1.10</ecNumber>
    </recommendedName>
    <alternativeName>
        <fullName evidence="8">Type II DHQase</fullName>
    </alternativeName>
</protein>
<feature type="binding site" evidence="8 10">
    <location>
        <position position="111"/>
    </location>
    <ligand>
        <name>substrate</name>
    </ligand>
</feature>
<proteinExistence type="inferred from homology"/>
<dbReference type="GO" id="GO:0009073">
    <property type="term" value="P:aromatic amino acid family biosynthetic process"/>
    <property type="evidence" value="ECO:0007669"/>
    <property type="project" value="UniProtKB-KW"/>
</dbReference>
<evidence type="ECO:0000313" key="14">
    <source>
        <dbReference type="EMBL" id="TRB74602.1"/>
    </source>
</evidence>
<feature type="binding site" evidence="8 10">
    <location>
        <position position="74"/>
    </location>
    <ligand>
        <name>substrate</name>
    </ligand>
</feature>
<dbReference type="RefSeq" id="WP_006250163.1">
    <property type="nucleotide sequence ID" value="NZ_CP011098.1"/>
</dbReference>
<comment type="catalytic activity">
    <reaction evidence="1 8">
        <text>3-dehydroquinate = 3-dehydroshikimate + H2O</text>
        <dbReference type="Rhea" id="RHEA:21096"/>
        <dbReference type="ChEBI" id="CHEBI:15377"/>
        <dbReference type="ChEBI" id="CHEBI:16630"/>
        <dbReference type="ChEBI" id="CHEBI:32364"/>
        <dbReference type="EC" id="4.2.1.10"/>
    </reaction>
</comment>
<reference evidence="12 16" key="1">
    <citation type="submission" date="2018-06" db="EMBL/GenBank/DDBJ databases">
        <authorList>
            <consortium name="Pathogen Informatics"/>
            <person name="Doyle S."/>
        </authorList>
    </citation>
    <scope>NUCLEOTIDE SEQUENCE [LARGE SCALE GENOMIC DNA]</scope>
    <source>
        <strain evidence="12 16">NCTC9380</strain>
    </source>
</reference>
<dbReference type="HAMAP" id="MF_00169">
    <property type="entry name" value="AroQ"/>
    <property type="match status" value="1"/>
</dbReference>
<keyword evidence="8" id="KW-0028">Amino-acid biosynthesis</keyword>
<dbReference type="Pfam" id="PF01220">
    <property type="entry name" value="DHquinase_II"/>
    <property type="match status" value="1"/>
</dbReference>
<evidence type="ECO:0000313" key="15">
    <source>
        <dbReference type="EMBL" id="VEI76177.1"/>
    </source>
</evidence>
<dbReference type="EMBL" id="VAJB01000012">
    <property type="protein sequence ID" value="TRB74602.1"/>
    <property type="molecule type" value="Genomic_DNA"/>
</dbReference>
<dbReference type="AlphaFoldDB" id="A0A249A2T5"/>
<comment type="function">
    <text evidence="2 8">Catalyzes a trans-dehydration via an enolate intermediate.</text>
</comment>
<dbReference type="GO" id="GO:0008652">
    <property type="term" value="P:amino acid biosynthetic process"/>
    <property type="evidence" value="ECO:0007669"/>
    <property type="project" value="UniProtKB-KW"/>
</dbReference>
<sequence>MKKILLLNGPNLNMLGKREPQIYGSQTLADIENHLKKLAAAQDVELESFQANGEEPIINRIHQAFQHTDFIIINPGAFTHTSVAIRDALLSVSIPFVEVHLSNVHSREPFRHHSYLSDIAKGVICGLGAKGYEYALDFAISHLKA</sequence>
<reference evidence="17 18" key="3">
    <citation type="journal article" date="2019" name="Vet. Microbiol.">
        <title>Genetic characterization of susceptible and multi-drug resistant Mannheimia haemolytica isolated from high-risk stocker calves prior to and after antimicrobial metaphylaxis.</title>
        <authorList>
            <person name="Snyder E.R."/>
            <person name="Alvarez-Narvaez S."/>
            <person name="Credille B.C."/>
        </authorList>
    </citation>
    <scope>NUCLEOTIDE SEQUENCE [LARGE SCALE GENOMIC DNA]</scope>
    <source>
        <strain evidence="14 17">UGA-R5-128-1</strain>
        <strain evidence="13 18">UGA-R7-163-1</strain>
    </source>
</reference>
<evidence type="ECO:0000256" key="4">
    <source>
        <dbReference type="ARBA" id="ARBA00011037"/>
    </source>
</evidence>
<dbReference type="InterPro" id="IPR036441">
    <property type="entry name" value="DHquinase_II_sf"/>
</dbReference>
<dbReference type="GO" id="GO:0009423">
    <property type="term" value="P:chorismate biosynthetic process"/>
    <property type="evidence" value="ECO:0007669"/>
    <property type="project" value="UniProtKB-UniRule"/>
</dbReference>
<dbReference type="EMBL" id="VAJI01000011">
    <property type="protein sequence ID" value="TRB37662.1"/>
    <property type="molecule type" value="Genomic_DNA"/>
</dbReference>
<dbReference type="NCBIfam" id="NF003807">
    <property type="entry name" value="PRK05395.1-4"/>
    <property type="match status" value="1"/>
</dbReference>
<dbReference type="OrthoDB" id="9790793at2"/>
<feature type="binding site" evidence="8 10">
    <location>
        <position position="87"/>
    </location>
    <ligand>
        <name>substrate</name>
    </ligand>
</feature>
<dbReference type="CDD" id="cd00466">
    <property type="entry name" value="DHQase_II"/>
    <property type="match status" value="1"/>
</dbReference>
<evidence type="ECO:0000313" key="13">
    <source>
        <dbReference type="EMBL" id="TRB37662.1"/>
    </source>
</evidence>
<feature type="site" description="Transition state stabilizer" evidence="8 11">
    <location>
        <position position="18"/>
    </location>
</feature>
<keyword evidence="7 8" id="KW-0456">Lyase</keyword>
<evidence type="ECO:0000256" key="9">
    <source>
        <dbReference type="PIRSR" id="PIRSR001399-1"/>
    </source>
</evidence>
<dbReference type="EMBL" id="LR134495">
    <property type="protein sequence ID" value="VEI76177.1"/>
    <property type="molecule type" value="Genomic_DNA"/>
</dbReference>
<evidence type="ECO:0000313" key="18">
    <source>
        <dbReference type="Proteomes" id="UP000318394"/>
    </source>
</evidence>
<dbReference type="InterPro" id="IPR001874">
    <property type="entry name" value="DHquinase_II"/>
</dbReference>
<dbReference type="Proteomes" id="UP000318394">
    <property type="component" value="Unassembled WGS sequence"/>
</dbReference>
<feature type="active site" description="Proton acceptor" evidence="8 9">
    <location>
        <position position="23"/>
    </location>
</feature>
<name>A0A249A2T5_MANHA</name>
<feature type="active site" description="Proton donor" evidence="8 9">
    <location>
        <position position="100"/>
    </location>
</feature>
<evidence type="ECO:0000256" key="2">
    <source>
        <dbReference type="ARBA" id="ARBA00003924"/>
    </source>
</evidence>
<dbReference type="PIRSF" id="PIRSF001399">
    <property type="entry name" value="DHquinase_II"/>
    <property type="match status" value="1"/>
</dbReference>
<evidence type="ECO:0000256" key="6">
    <source>
        <dbReference type="ARBA" id="ARBA00012060"/>
    </source>
</evidence>
<evidence type="ECO:0000256" key="1">
    <source>
        <dbReference type="ARBA" id="ARBA00001864"/>
    </source>
</evidence>
<dbReference type="KEGG" id="mhay:VK67_12785"/>
<keyword evidence="18" id="KW-1185">Reference proteome</keyword>
<feature type="binding site" evidence="8 10">
    <location>
        <position position="80"/>
    </location>
    <ligand>
        <name>substrate</name>
    </ligand>
</feature>
<evidence type="ECO:0000256" key="11">
    <source>
        <dbReference type="PIRSR" id="PIRSR001399-3"/>
    </source>
</evidence>
<evidence type="ECO:0000256" key="7">
    <source>
        <dbReference type="ARBA" id="ARBA00023239"/>
    </source>
</evidence>
<dbReference type="Gene3D" id="3.40.50.9100">
    <property type="entry name" value="Dehydroquinase, class II"/>
    <property type="match status" value="1"/>
</dbReference>
<feature type="binding site" evidence="8 10">
    <location>
        <begin position="101"/>
        <end position="102"/>
    </location>
    <ligand>
        <name>substrate</name>
    </ligand>
</feature>
<dbReference type="GO" id="GO:0019631">
    <property type="term" value="P:quinate catabolic process"/>
    <property type="evidence" value="ECO:0007669"/>
    <property type="project" value="TreeGrafter"/>
</dbReference>
<gene>
    <name evidence="8 14" type="primary">aroQ</name>
    <name evidence="14" type="ORF">FEA53_07315</name>
    <name evidence="13" type="ORF">FEB89_06870</name>
    <name evidence="15" type="ORF">NCTC10643_00753</name>
    <name evidence="12" type="ORF">NCTC9380_01427</name>
</gene>
<evidence type="ECO:0000256" key="8">
    <source>
        <dbReference type="HAMAP-Rule" id="MF_00169"/>
    </source>
</evidence>
<dbReference type="PANTHER" id="PTHR21272:SF3">
    <property type="entry name" value="CATABOLIC 3-DEHYDROQUINASE"/>
    <property type="match status" value="1"/>
</dbReference>
<dbReference type="PANTHER" id="PTHR21272">
    <property type="entry name" value="CATABOLIC 3-DEHYDROQUINASE"/>
    <property type="match status" value="1"/>
</dbReference>